<comment type="caution">
    <text evidence="1">The sequence shown here is derived from an EMBL/GenBank/DDBJ whole genome shotgun (WGS) entry which is preliminary data.</text>
</comment>
<gene>
    <name evidence="1" type="ORF">QAD02_013610</name>
</gene>
<proteinExistence type="predicted"/>
<protein>
    <submittedName>
        <fullName evidence="1">Uncharacterized protein</fullName>
    </submittedName>
</protein>
<accession>A0ACC2P404</accession>
<name>A0ACC2P404_9HYME</name>
<evidence type="ECO:0000313" key="1">
    <source>
        <dbReference type="EMBL" id="KAJ8677823.1"/>
    </source>
</evidence>
<dbReference type="EMBL" id="CM056742">
    <property type="protein sequence ID" value="KAJ8677823.1"/>
    <property type="molecule type" value="Genomic_DNA"/>
</dbReference>
<sequence>MYSPRDHPPETPAKVPSGYVWQDKSFTFKKEFWTKCYKGGDTLDGISEWTIEWNKDFERTHKYCVLSIKRHEMFINKKGKISLTVDGKCTHSVCSRFKFKCHQYSSNFRDCEVFVFRDKEFNHIEGEITGRPIKGKRRLELANQLKDDAPLIKRWKLIEGIPDDVLENGYINNAPSMNVLRKISGKLNAQNDLDKNRTIFMHKLIEKLRNEWTGEELHGYVQLYAETPVFYLLLMAEEVLKCFLKSRSVIPNSSSRKKFLFLNLDATGSMLGKLFKSLRTIHVYSLILPGYGVYPPLDIATFASSAHSTEDITIHLDKVVRNLKLLSSHRPVVDKVETDFSLPLLQALCRAFNGMSSILYFKMILIAMLQKKEIHHLTIIHICSTHTLGTVRKKLKKVMPDKKDQVLAARGVSMLIHATTLKEAKRIVMHLYRVFGTVKEPSNIKQSIGFLEISENEMFENTETKESGSDAKKIDFAATQIKNSAFGKYFQNFWRIIARKCNLTNTVNKHYCKGFLSYLFDFLLPYAPLFTAFQIKKIGILKDSNAPVENHWMLEKKYILKGKKRMAVPRYVQLKSRLHRGSLKERKFQLRPTRTSRKRKGQKHETDESEGEWAPADAEQLTAREFWLRKTKKTQAKVFFTCSKKSNERKNRGGVLSKKLWTVGRRMVLNKNKVSKRAKMFASLQRKRIPQFEESMDIECLPYAPDNLFDDLGNCVDDAEDIVAKLVNTGSLYGESFAVDCLLKDGNNSTNGPLTNTNQVELAGENIENPPPEATPTIGCSIDNENDHSNNRKYYPNGVFAGKRSSIAGDMDLFAVTKEYPLDFVCSDIKIDAFHLRKPDCRTLLHDQQLNDMIMNSSIMLMCAYARERLSLNILGADSFFVQKLLTQGSLGCFESWITKRNLNSFKVWLFPMNMGDIHWTLLAIAPYLKIFIYFDSMHGRPSQELIELTCAWMYKFWKPADGTKPNFDEWVLYIPDDIPHQRRGASVTNDCGVHILTWTHLIRSGLDKRFTSKDMISIRKRLAHVLTANDGFRKEQFTDEFIDADDEANRESYEIPLIPLKSRMAEIITPPIYNFQNTYELCAALCKL</sequence>
<evidence type="ECO:0000313" key="2">
    <source>
        <dbReference type="Proteomes" id="UP001239111"/>
    </source>
</evidence>
<dbReference type="Proteomes" id="UP001239111">
    <property type="component" value="Chromosome 2"/>
</dbReference>
<keyword evidence="2" id="KW-1185">Reference proteome</keyword>
<reference evidence="1" key="1">
    <citation type="submission" date="2023-04" db="EMBL/GenBank/DDBJ databases">
        <title>A chromosome-level genome assembly of the parasitoid wasp Eretmocerus hayati.</title>
        <authorList>
            <person name="Zhong Y."/>
            <person name="Liu S."/>
            <person name="Liu Y."/>
        </authorList>
    </citation>
    <scope>NUCLEOTIDE SEQUENCE</scope>
    <source>
        <strain evidence="1">ZJU_SS_LIU_2023</strain>
    </source>
</reference>
<organism evidence="1 2">
    <name type="scientific">Eretmocerus hayati</name>
    <dbReference type="NCBI Taxonomy" id="131215"/>
    <lineage>
        <taxon>Eukaryota</taxon>
        <taxon>Metazoa</taxon>
        <taxon>Ecdysozoa</taxon>
        <taxon>Arthropoda</taxon>
        <taxon>Hexapoda</taxon>
        <taxon>Insecta</taxon>
        <taxon>Pterygota</taxon>
        <taxon>Neoptera</taxon>
        <taxon>Endopterygota</taxon>
        <taxon>Hymenoptera</taxon>
        <taxon>Apocrita</taxon>
        <taxon>Proctotrupomorpha</taxon>
        <taxon>Chalcidoidea</taxon>
        <taxon>Aphelinidae</taxon>
        <taxon>Aphelininae</taxon>
        <taxon>Eretmocerus</taxon>
    </lineage>
</organism>